<feature type="transmembrane region" description="Helical" evidence="1">
    <location>
        <begin position="9"/>
        <end position="32"/>
    </location>
</feature>
<proteinExistence type="predicted"/>
<dbReference type="Proteomes" id="UP000285794">
    <property type="component" value="Unassembled WGS sequence"/>
</dbReference>
<keyword evidence="1" id="KW-0472">Membrane</keyword>
<keyword evidence="1" id="KW-1133">Transmembrane helix</keyword>
<feature type="transmembrane region" description="Helical" evidence="1">
    <location>
        <begin position="68"/>
        <end position="88"/>
    </location>
</feature>
<sequence length="120" mass="13459">MEFFRKIKIAVLIALIPTMLALTGNAIFNLHIHKQANGSLYSHAHPFNTHNSNNGSSHSHSCNDCVSIHNLTSLIFVAITALILSMVFEKQLRRVQFESLQTRFGYKASLLNNRPPPFLA</sequence>
<evidence type="ECO:0008006" key="4">
    <source>
        <dbReference type="Google" id="ProtNLM"/>
    </source>
</evidence>
<reference evidence="2 3" key="1">
    <citation type="submission" date="2018-07" db="EMBL/GenBank/DDBJ databases">
        <title>Draft genome sequence of Ancylomarina sp. M1P.</title>
        <authorList>
            <person name="Yadav S."/>
            <person name="Villanueva L."/>
            <person name="Damste J.S.S."/>
        </authorList>
    </citation>
    <scope>NUCLEOTIDE SEQUENCE [LARGE SCALE GENOMIC DNA]</scope>
    <source>
        <strain evidence="2 3">M1P</strain>
    </source>
</reference>
<keyword evidence="1" id="KW-0812">Transmembrane</keyword>
<name>A0A425XYZ2_9BACT</name>
<evidence type="ECO:0000256" key="1">
    <source>
        <dbReference type="SAM" id="Phobius"/>
    </source>
</evidence>
<protein>
    <recommendedName>
        <fullName evidence="4">DUF2946 domain-containing protein</fullName>
    </recommendedName>
</protein>
<organism evidence="2 3">
    <name type="scientific">Ancylomarina euxinus</name>
    <dbReference type="NCBI Taxonomy" id="2283627"/>
    <lineage>
        <taxon>Bacteria</taxon>
        <taxon>Pseudomonadati</taxon>
        <taxon>Bacteroidota</taxon>
        <taxon>Bacteroidia</taxon>
        <taxon>Marinilabiliales</taxon>
        <taxon>Marinifilaceae</taxon>
        <taxon>Ancylomarina</taxon>
    </lineage>
</organism>
<comment type="caution">
    <text evidence="2">The sequence shown here is derived from an EMBL/GenBank/DDBJ whole genome shotgun (WGS) entry which is preliminary data.</text>
</comment>
<gene>
    <name evidence="2" type="ORF">DWB61_13155</name>
</gene>
<keyword evidence="3" id="KW-1185">Reference proteome</keyword>
<evidence type="ECO:0000313" key="2">
    <source>
        <dbReference type="EMBL" id="RRG20291.1"/>
    </source>
</evidence>
<accession>A0A425XYZ2</accession>
<dbReference type="AlphaFoldDB" id="A0A425XYZ2"/>
<dbReference type="RefSeq" id="WP_125031349.1">
    <property type="nucleotide sequence ID" value="NZ_JAPXVP010000012.1"/>
</dbReference>
<dbReference type="OrthoDB" id="1120581at2"/>
<evidence type="ECO:0000313" key="3">
    <source>
        <dbReference type="Proteomes" id="UP000285794"/>
    </source>
</evidence>
<dbReference type="EMBL" id="QQWG01000014">
    <property type="protein sequence ID" value="RRG20291.1"/>
    <property type="molecule type" value="Genomic_DNA"/>
</dbReference>